<evidence type="ECO:0000256" key="1">
    <source>
        <dbReference type="SAM" id="MobiDB-lite"/>
    </source>
</evidence>
<protein>
    <recommendedName>
        <fullName evidence="4">SMP domain-containing protein</fullName>
    </recommendedName>
</protein>
<accession>A0A550C0D2</accession>
<comment type="caution">
    <text evidence="2">The sequence shown here is derived from an EMBL/GenBank/DDBJ whole genome shotgun (WGS) entry which is preliminary data.</text>
</comment>
<reference evidence="2 3" key="1">
    <citation type="journal article" date="2019" name="New Phytol.">
        <title>Comparative genomics reveals unique wood-decay strategies and fruiting body development in the Schizophyllaceae.</title>
        <authorList>
            <person name="Almasi E."/>
            <person name="Sahu N."/>
            <person name="Krizsan K."/>
            <person name="Balint B."/>
            <person name="Kovacs G.M."/>
            <person name="Kiss B."/>
            <person name="Cseklye J."/>
            <person name="Drula E."/>
            <person name="Henrissat B."/>
            <person name="Nagy I."/>
            <person name="Chovatia M."/>
            <person name="Adam C."/>
            <person name="LaButti K."/>
            <person name="Lipzen A."/>
            <person name="Riley R."/>
            <person name="Grigoriev I.V."/>
            <person name="Nagy L.G."/>
        </authorList>
    </citation>
    <scope>NUCLEOTIDE SEQUENCE [LARGE SCALE GENOMIC DNA]</scope>
    <source>
        <strain evidence="2 3">NL-1724</strain>
    </source>
</reference>
<feature type="compositionally biased region" description="Basic and acidic residues" evidence="1">
    <location>
        <begin position="168"/>
        <end position="181"/>
    </location>
</feature>
<organism evidence="2 3">
    <name type="scientific">Schizophyllum amplum</name>
    <dbReference type="NCBI Taxonomy" id="97359"/>
    <lineage>
        <taxon>Eukaryota</taxon>
        <taxon>Fungi</taxon>
        <taxon>Dikarya</taxon>
        <taxon>Basidiomycota</taxon>
        <taxon>Agaricomycotina</taxon>
        <taxon>Agaricomycetes</taxon>
        <taxon>Agaricomycetidae</taxon>
        <taxon>Agaricales</taxon>
        <taxon>Schizophyllaceae</taxon>
        <taxon>Schizophyllum</taxon>
    </lineage>
</organism>
<evidence type="ECO:0000313" key="3">
    <source>
        <dbReference type="Proteomes" id="UP000320762"/>
    </source>
</evidence>
<dbReference type="Proteomes" id="UP000320762">
    <property type="component" value="Unassembled WGS sequence"/>
</dbReference>
<proteinExistence type="predicted"/>
<feature type="compositionally biased region" description="Polar residues" evidence="1">
    <location>
        <begin position="212"/>
        <end position="231"/>
    </location>
</feature>
<evidence type="ECO:0008006" key="4">
    <source>
        <dbReference type="Google" id="ProtNLM"/>
    </source>
</evidence>
<feature type="region of interest" description="Disordered" evidence="1">
    <location>
        <begin position="126"/>
        <end position="231"/>
    </location>
</feature>
<dbReference type="EMBL" id="VDMD01000037">
    <property type="protein sequence ID" value="TRM58240.1"/>
    <property type="molecule type" value="Genomic_DNA"/>
</dbReference>
<sequence>MTTNAQKAIATEIAAADAAKIEAQRLVDLEKVTPEDAKKLMSEEHKALGYRPPAGSLAAEAQSKASKIAEPSAVPALDEETIRKAALSDAARIQLERGQPVPERSITGELDIDALSEADAKKLMSEEHKALGYRPPQNSLAAKAQAAAARHPQGNGTTVDARLLTEAAVRDAARISEERGTKSGSTSPDLSKLTPEQVSQLESQERKMLGSNAGTASAEAQSIQAKTAQAA</sequence>
<evidence type="ECO:0000313" key="2">
    <source>
        <dbReference type="EMBL" id="TRM58240.1"/>
    </source>
</evidence>
<feature type="compositionally biased region" description="Polar residues" evidence="1">
    <location>
        <begin position="182"/>
        <end position="202"/>
    </location>
</feature>
<keyword evidence="3" id="KW-1185">Reference proteome</keyword>
<feature type="region of interest" description="Disordered" evidence="1">
    <location>
        <begin position="50"/>
        <end position="72"/>
    </location>
</feature>
<name>A0A550C0D2_9AGAR</name>
<dbReference type="STRING" id="97359.A0A550C0D2"/>
<dbReference type="AlphaFoldDB" id="A0A550C0D2"/>
<dbReference type="OrthoDB" id="2799468at2759"/>
<gene>
    <name evidence="2" type="ORF">BD626DRAFT_573675</name>
</gene>